<name>A0A0A9B1K9_ARUDO</name>
<reference evidence="2" key="2">
    <citation type="journal article" date="2015" name="Data Brief">
        <title>Shoot transcriptome of the giant reed, Arundo donax.</title>
        <authorList>
            <person name="Barrero R.A."/>
            <person name="Guerrero F.D."/>
            <person name="Moolhuijzen P."/>
            <person name="Goolsby J.A."/>
            <person name="Tidwell J."/>
            <person name="Bellgard S.E."/>
            <person name="Bellgard M.I."/>
        </authorList>
    </citation>
    <scope>NUCLEOTIDE SEQUENCE</scope>
    <source>
        <tissue evidence="2">Shoot tissue taken approximately 20 cm above the soil surface</tissue>
    </source>
</reference>
<dbReference type="EMBL" id="GBRH01244703">
    <property type="protein sequence ID" value="JAD53192.1"/>
    <property type="molecule type" value="Transcribed_RNA"/>
</dbReference>
<dbReference type="AlphaFoldDB" id="A0A0A9B1K9"/>
<proteinExistence type="predicted"/>
<protein>
    <submittedName>
        <fullName evidence="2">Uncharacterized protein</fullName>
    </submittedName>
</protein>
<sequence length="62" mass="6632">MRASSPGPAAEQTSASWMKPASKGKGWPAILGRRKWSISSWSRGRNRKLALVPRPAAAAIST</sequence>
<organism evidence="2">
    <name type="scientific">Arundo donax</name>
    <name type="common">Giant reed</name>
    <name type="synonym">Donax arundinaceus</name>
    <dbReference type="NCBI Taxonomy" id="35708"/>
    <lineage>
        <taxon>Eukaryota</taxon>
        <taxon>Viridiplantae</taxon>
        <taxon>Streptophyta</taxon>
        <taxon>Embryophyta</taxon>
        <taxon>Tracheophyta</taxon>
        <taxon>Spermatophyta</taxon>
        <taxon>Magnoliopsida</taxon>
        <taxon>Liliopsida</taxon>
        <taxon>Poales</taxon>
        <taxon>Poaceae</taxon>
        <taxon>PACMAD clade</taxon>
        <taxon>Arundinoideae</taxon>
        <taxon>Arundineae</taxon>
        <taxon>Arundo</taxon>
    </lineage>
</organism>
<evidence type="ECO:0000313" key="2">
    <source>
        <dbReference type="EMBL" id="JAD53192.1"/>
    </source>
</evidence>
<accession>A0A0A9B1K9</accession>
<feature type="region of interest" description="Disordered" evidence="1">
    <location>
        <begin position="1"/>
        <end position="26"/>
    </location>
</feature>
<evidence type="ECO:0000256" key="1">
    <source>
        <dbReference type="SAM" id="MobiDB-lite"/>
    </source>
</evidence>
<reference evidence="2" key="1">
    <citation type="submission" date="2014-09" db="EMBL/GenBank/DDBJ databases">
        <authorList>
            <person name="Magalhaes I.L.F."/>
            <person name="Oliveira U."/>
            <person name="Santos F.R."/>
            <person name="Vidigal T.H.D.A."/>
            <person name="Brescovit A.D."/>
            <person name="Santos A.J."/>
        </authorList>
    </citation>
    <scope>NUCLEOTIDE SEQUENCE</scope>
    <source>
        <tissue evidence="2">Shoot tissue taken approximately 20 cm above the soil surface</tissue>
    </source>
</reference>